<accession>A0ABW2TSM7</accession>
<evidence type="ECO:0000313" key="3">
    <source>
        <dbReference type="Proteomes" id="UP001596512"/>
    </source>
</evidence>
<dbReference type="Pfam" id="PF19752">
    <property type="entry name" value="DUF6239"/>
    <property type="match status" value="1"/>
</dbReference>
<feature type="transmembrane region" description="Helical" evidence="1">
    <location>
        <begin position="97"/>
        <end position="118"/>
    </location>
</feature>
<feature type="transmembrane region" description="Helical" evidence="1">
    <location>
        <begin position="42"/>
        <end position="62"/>
    </location>
</feature>
<dbReference type="EMBL" id="JBHTEY010000004">
    <property type="protein sequence ID" value="MFC7615887.1"/>
    <property type="molecule type" value="Genomic_DNA"/>
</dbReference>
<dbReference type="Proteomes" id="UP001596512">
    <property type="component" value="Unassembled WGS sequence"/>
</dbReference>
<name>A0ABW2TSM7_9PSEU</name>
<feature type="transmembrane region" description="Helical" evidence="1">
    <location>
        <begin position="68"/>
        <end position="85"/>
    </location>
</feature>
<keyword evidence="3" id="KW-1185">Reference proteome</keyword>
<keyword evidence="1" id="KW-0472">Membrane</keyword>
<protein>
    <submittedName>
        <fullName evidence="2">DUF6239 family natural product biosynthesis protein</fullName>
    </submittedName>
</protein>
<evidence type="ECO:0000313" key="2">
    <source>
        <dbReference type="EMBL" id="MFC7615887.1"/>
    </source>
</evidence>
<reference evidence="3" key="1">
    <citation type="journal article" date="2019" name="Int. J. Syst. Evol. Microbiol.">
        <title>The Global Catalogue of Microorganisms (GCM) 10K type strain sequencing project: providing services to taxonomists for standard genome sequencing and annotation.</title>
        <authorList>
            <consortium name="The Broad Institute Genomics Platform"/>
            <consortium name="The Broad Institute Genome Sequencing Center for Infectious Disease"/>
            <person name="Wu L."/>
            <person name="Ma J."/>
        </authorList>
    </citation>
    <scope>NUCLEOTIDE SEQUENCE [LARGE SCALE GENOMIC DNA]</scope>
    <source>
        <strain evidence="3">JCM 17695</strain>
    </source>
</reference>
<comment type="caution">
    <text evidence="2">The sequence shown here is derived from an EMBL/GenBank/DDBJ whole genome shotgun (WGS) entry which is preliminary data.</text>
</comment>
<organism evidence="2 3">
    <name type="scientific">Actinokineospora soli</name>
    <dbReference type="NCBI Taxonomy" id="1048753"/>
    <lineage>
        <taxon>Bacteria</taxon>
        <taxon>Bacillati</taxon>
        <taxon>Actinomycetota</taxon>
        <taxon>Actinomycetes</taxon>
        <taxon>Pseudonocardiales</taxon>
        <taxon>Pseudonocardiaceae</taxon>
        <taxon>Actinokineospora</taxon>
    </lineage>
</organism>
<proteinExistence type="predicted"/>
<feature type="transmembrane region" description="Helical" evidence="1">
    <location>
        <begin position="12"/>
        <end position="30"/>
    </location>
</feature>
<sequence>MIDVGVDIGPLALKLALLLSLPAVAGFAMMRGFLGAPGRGTAAFVTVCAAVAVSMELLLASGFTLPPVVVPLALAAVGGPVYLVFADRTELVVLRWAAPAVLFSAAAVAGLTFAEAWLTTPAGSSAPPSSTRE</sequence>
<evidence type="ECO:0000256" key="1">
    <source>
        <dbReference type="SAM" id="Phobius"/>
    </source>
</evidence>
<dbReference type="InterPro" id="IPR046206">
    <property type="entry name" value="DUF6239"/>
</dbReference>
<keyword evidence="1" id="KW-1133">Transmembrane helix</keyword>
<keyword evidence="1" id="KW-0812">Transmembrane</keyword>
<gene>
    <name evidence="2" type="ORF">ACFQV2_22775</name>
</gene>